<dbReference type="GO" id="GO:0009279">
    <property type="term" value="C:cell outer membrane"/>
    <property type="evidence" value="ECO:0007669"/>
    <property type="project" value="UniProtKB-SubCell"/>
</dbReference>
<name>A0A1Y2JD10_BRAJP</name>
<accession>A0A1Y2JD10</accession>
<evidence type="ECO:0000256" key="1">
    <source>
        <dbReference type="ARBA" id="ARBA00004442"/>
    </source>
</evidence>
<dbReference type="Proteomes" id="UP000193335">
    <property type="component" value="Unassembled WGS sequence"/>
</dbReference>
<reference evidence="8 9" key="1">
    <citation type="submission" date="2017-03" db="EMBL/GenBank/DDBJ databases">
        <title>Whole genome sequences of fourteen strains of Bradyrhizobium canariense and one strain of Bradyrhizobium japonicum isolated from Lupinus (Papilionoideae: Genisteae) species in Algeria.</title>
        <authorList>
            <person name="Crovadore J."/>
            <person name="Chekireb D."/>
            <person name="Brachmann A."/>
            <person name="Chablais R."/>
            <person name="Cochard B."/>
            <person name="Lefort F."/>
        </authorList>
    </citation>
    <scope>NUCLEOTIDE SEQUENCE [LARGE SCALE GENOMIC DNA]</scope>
    <source>
        <strain evidence="8 9">UBMA197</strain>
    </source>
</reference>
<dbReference type="Pfam" id="PF13505">
    <property type="entry name" value="OMP_b-brl"/>
    <property type="match status" value="1"/>
</dbReference>
<comment type="similarity">
    <text evidence="5">Belongs to the Omp25/RopB family.</text>
</comment>
<comment type="subcellular location">
    <subcellularLocation>
        <location evidence="1">Cell outer membrane</location>
    </subcellularLocation>
</comment>
<sequence length="261" mass="27579">MAMQGARMYGRLKSLVVASVLIGLGAASAAVAADLPLKARPMAAAPLYNWTGCYLGANVGGGWTRLNTARALDVGGVAAPNDYGREKDSGVIGGGQVGCDFQTGNLVFGVGGSFDFGNIKGSHALTDFPAFSEANNLKEIYTATGRIGYLWTPQFLGYLKGGAAFIRERNQVFAPGGALIESASFMQPGMTIGIGAEWMFAPNWSVFAEYNYMWFLDDSARAFTLAGGGAGEVINVQQRASTALVGLNYKFHWDAPVVAKY</sequence>
<evidence type="ECO:0000313" key="8">
    <source>
        <dbReference type="EMBL" id="OSJ25746.1"/>
    </source>
</evidence>
<keyword evidence="4" id="KW-0998">Cell outer membrane</keyword>
<dbReference type="PANTHER" id="PTHR34001:SF3">
    <property type="entry name" value="BLL7405 PROTEIN"/>
    <property type="match status" value="1"/>
</dbReference>
<feature type="chain" id="PRO_5013073401" description="Outer membrane protein beta-barrel domain-containing protein" evidence="6">
    <location>
        <begin position="33"/>
        <end position="261"/>
    </location>
</feature>
<dbReference type="PANTHER" id="PTHR34001">
    <property type="entry name" value="BLL7405 PROTEIN"/>
    <property type="match status" value="1"/>
</dbReference>
<dbReference type="InterPro" id="IPR011250">
    <property type="entry name" value="OMP/PagP_B-barrel"/>
</dbReference>
<comment type="caution">
    <text evidence="8">The sequence shown here is derived from an EMBL/GenBank/DDBJ whole genome shotgun (WGS) entry which is preliminary data.</text>
</comment>
<dbReference type="EMBL" id="NAFL01000279">
    <property type="protein sequence ID" value="OSJ25746.1"/>
    <property type="molecule type" value="Genomic_DNA"/>
</dbReference>
<gene>
    <name evidence="8" type="ORF">BSZ19_38055</name>
</gene>
<keyword evidence="3" id="KW-0472">Membrane</keyword>
<proteinExistence type="inferred from homology"/>
<keyword evidence="2 6" id="KW-0732">Signal</keyword>
<evidence type="ECO:0000259" key="7">
    <source>
        <dbReference type="Pfam" id="PF13505"/>
    </source>
</evidence>
<evidence type="ECO:0000313" key="9">
    <source>
        <dbReference type="Proteomes" id="UP000193335"/>
    </source>
</evidence>
<evidence type="ECO:0000256" key="3">
    <source>
        <dbReference type="ARBA" id="ARBA00023136"/>
    </source>
</evidence>
<dbReference type="InterPro" id="IPR051692">
    <property type="entry name" value="OMP-like"/>
</dbReference>
<evidence type="ECO:0000256" key="6">
    <source>
        <dbReference type="SAM" id="SignalP"/>
    </source>
</evidence>
<feature type="signal peptide" evidence="6">
    <location>
        <begin position="1"/>
        <end position="32"/>
    </location>
</feature>
<dbReference type="AlphaFoldDB" id="A0A1Y2JD10"/>
<dbReference type="InterPro" id="IPR027385">
    <property type="entry name" value="Beta-barrel_OMP"/>
</dbReference>
<feature type="domain" description="Outer membrane protein beta-barrel" evidence="7">
    <location>
        <begin position="33"/>
        <end position="225"/>
    </location>
</feature>
<evidence type="ECO:0000256" key="5">
    <source>
        <dbReference type="ARBA" id="ARBA00038306"/>
    </source>
</evidence>
<organism evidence="8 9">
    <name type="scientific">Bradyrhizobium japonicum</name>
    <dbReference type="NCBI Taxonomy" id="375"/>
    <lineage>
        <taxon>Bacteria</taxon>
        <taxon>Pseudomonadati</taxon>
        <taxon>Pseudomonadota</taxon>
        <taxon>Alphaproteobacteria</taxon>
        <taxon>Hyphomicrobiales</taxon>
        <taxon>Nitrobacteraceae</taxon>
        <taxon>Bradyrhizobium</taxon>
    </lineage>
</organism>
<dbReference type="SUPFAM" id="SSF56925">
    <property type="entry name" value="OMPA-like"/>
    <property type="match status" value="1"/>
</dbReference>
<dbReference type="Gene3D" id="2.40.160.20">
    <property type="match status" value="1"/>
</dbReference>
<evidence type="ECO:0000256" key="2">
    <source>
        <dbReference type="ARBA" id="ARBA00022729"/>
    </source>
</evidence>
<evidence type="ECO:0000256" key="4">
    <source>
        <dbReference type="ARBA" id="ARBA00023237"/>
    </source>
</evidence>
<protein>
    <recommendedName>
        <fullName evidence="7">Outer membrane protein beta-barrel domain-containing protein</fullName>
    </recommendedName>
</protein>